<dbReference type="PANTHER" id="PTHR18934:SF91">
    <property type="entry name" value="PRE-MRNA-SPLICING FACTOR ATP-DEPENDENT RNA HELICASE PRP16"/>
    <property type="match status" value="1"/>
</dbReference>
<evidence type="ECO:0000256" key="2">
    <source>
        <dbReference type="ARBA" id="ARBA00022801"/>
    </source>
</evidence>
<evidence type="ECO:0000256" key="5">
    <source>
        <dbReference type="ARBA" id="ARBA00038040"/>
    </source>
</evidence>
<keyword evidence="9" id="KW-1185">Reference proteome</keyword>
<dbReference type="InterPro" id="IPR014001">
    <property type="entry name" value="Helicase_ATP-bd"/>
</dbReference>
<dbReference type="VEuPathDB" id="FungiDB:HGUI_03859"/>
<dbReference type="Pfam" id="PF00270">
    <property type="entry name" value="DEAD"/>
    <property type="match status" value="1"/>
</dbReference>
<protein>
    <submittedName>
        <fullName evidence="8">Uncharacterized protein</fullName>
    </submittedName>
</protein>
<dbReference type="Pfam" id="PF00271">
    <property type="entry name" value="Helicase_C"/>
    <property type="match status" value="1"/>
</dbReference>
<dbReference type="AlphaFoldDB" id="A0A1L0B5I9"/>
<feature type="domain" description="Helicase C-terminal" evidence="7">
    <location>
        <begin position="406"/>
        <end position="578"/>
    </location>
</feature>
<dbReference type="GO" id="GO:0003723">
    <property type="term" value="F:RNA binding"/>
    <property type="evidence" value="ECO:0007669"/>
    <property type="project" value="TreeGrafter"/>
</dbReference>
<dbReference type="GO" id="GO:0016787">
    <property type="term" value="F:hydrolase activity"/>
    <property type="evidence" value="ECO:0007669"/>
    <property type="project" value="UniProtKB-KW"/>
</dbReference>
<dbReference type="Gene3D" id="1.20.120.1080">
    <property type="match status" value="1"/>
</dbReference>
<name>A0A1L0B5I9_9ASCO</name>
<gene>
    <name evidence="8" type="ORF">HGUI_03859</name>
</gene>
<keyword evidence="1" id="KW-0547">Nucleotide-binding</keyword>
<evidence type="ECO:0000259" key="7">
    <source>
        <dbReference type="PROSITE" id="PS51194"/>
    </source>
</evidence>
<keyword evidence="3" id="KW-0347">Helicase</keyword>
<keyword evidence="2" id="KW-0378">Hydrolase</keyword>
<dbReference type="Gene3D" id="3.40.50.300">
    <property type="entry name" value="P-loop containing nucleotide triphosphate hydrolases"/>
    <property type="match status" value="2"/>
</dbReference>
<dbReference type="PROSITE" id="PS51192">
    <property type="entry name" value="HELICASE_ATP_BIND_1"/>
    <property type="match status" value="1"/>
</dbReference>
<reference evidence="9" key="1">
    <citation type="submission" date="2016-11" db="EMBL/GenBank/DDBJ databases">
        <authorList>
            <person name="Guldener U."/>
        </authorList>
    </citation>
    <scope>NUCLEOTIDE SEQUENCE [LARGE SCALE GENOMIC DNA]</scope>
</reference>
<dbReference type="EMBL" id="FQNF01000128">
    <property type="protein sequence ID" value="SGZ41658.1"/>
    <property type="molecule type" value="Genomic_DNA"/>
</dbReference>
<dbReference type="Proteomes" id="UP000183365">
    <property type="component" value="Unassembled WGS sequence"/>
</dbReference>
<proteinExistence type="inferred from homology"/>
<dbReference type="Pfam" id="PF21010">
    <property type="entry name" value="HA2_C"/>
    <property type="match status" value="1"/>
</dbReference>
<evidence type="ECO:0000259" key="6">
    <source>
        <dbReference type="PROSITE" id="PS51192"/>
    </source>
</evidence>
<dbReference type="GO" id="GO:0004386">
    <property type="term" value="F:helicase activity"/>
    <property type="evidence" value="ECO:0007669"/>
    <property type="project" value="UniProtKB-KW"/>
</dbReference>
<evidence type="ECO:0000256" key="4">
    <source>
        <dbReference type="ARBA" id="ARBA00022840"/>
    </source>
</evidence>
<dbReference type="CDD" id="cd18791">
    <property type="entry name" value="SF2_C_RHA"/>
    <property type="match status" value="1"/>
</dbReference>
<dbReference type="SMART" id="SM00847">
    <property type="entry name" value="HA2"/>
    <property type="match status" value="1"/>
</dbReference>
<keyword evidence="4" id="KW-0067">ATP-binding</keyword>
<sequence length="900" mass="104411">MLDLLRSFFLKHHNDYKNVISTDDLTTLPDIRLKMIIKMYEKSDSLQSFKKNLMVLKVYGVGQNKFDMFVENLYKVLNGNNEQIHKSDEPNNRTKQQYHIHERLSELDHFLKLNEVDDTQVVLFPKNERQTHDEDVDQSGSNSSQLNKINGIEVCLDSSMDLLKVSLQNKQMLNFYKSKLNINVKDETISEEEIEDNTEKDHKRELPIMAYELQIQQIVNENQICIITSQTGSGKSTQVPQFLLSRSSKIVMSQPRRLATTSLAKRISTERKCNLGEEVGYKIRFENKTSTNTKLTVMTEGILVNELTTLIKNNQIVEYTHILIDEAHERSMNMDIIFGLVKLGIRKRLLKNTKIVIMSATLDSSEYKRFFYNLPVLEVHKGPNEGRVFMVTEIFTKRPCYDQYKEAFRLIKQIHEQQNIDKSVLIFMPGLEDIEVMAALINSVPMLANETDVIKLHSSKAHNNDRLFKNVKNKRKIILATNIAETSITLPSLSFMIDSGLYKLKTEYKNLHKLTTVPITKMMMKQRVGRLGRVCEGTIYHLFTEDDYEMMLDKNISEIEITNLKHVMLIKHYIDNNLKFIKDPIKYHCQQAERALLNHGCLVKQEDTLKVSKMGEFIINTPLAYSHARLLYLTKINGCLDLGIDLVSMLSQKNIFLKDNGNVDDKTMMSKGKRYENLLVSGSDHLSLVNIFKQYSLQNDKESWCSENDLNYQCLLQIEKIHNQLSKTFNIKRQISNHSMDGLVKAVSINLCAENIAKRINHKEYQILNNGLKCTIHPQSCLYGNIGDLPEYVSFEEILILNDKNYLITISTFDPSIVIQQEICRYDYKVIKKIGCKNIDKVDEICKKLNEWKDLDTQLKNTKKDDVFIVANTKHKVEMEDDNFMFKKNKKTKRILNLLD</sequence>
<dbReference type="InterPro" id="IPR027417">
    <property type="entry name" value="P-loop_NTPase"/>
</dbReference>
<dbReference type="SMART" id="SM00490">
    <property type="entry name" value="HELICc"/>
    <property type="match status" value="1"/>
</dbReference>
<feature type="domain" description="Helicase ATP-binding" evidence="6">
    <location>
        <begin position="216"/>
        <end position="380"/>
    </location>
</feature>
<evidence type="ECO:0000256" key="3">
    <source>
        <dbReference type="ARBA" id="ARBA00022806"/>
    </source>
</evidence>
<dbReference type="InterPro" id="IPR007502">
    <property type="entry name" value="Helicase-assoc_dom"/>
</dbReference>
<dbReference type="InterPro" id="IPR001650">
    <property type="entry name" value="Helicase_C-like"/>
</dbReference>
<dbReference type="PANTHER" id="PTHR18934">
    <property type="entry name" value="ATP-DEPENDENT RNA HELICASE"/>
    <property type="match status" value="1"/>
</dbReference>
<dbReference type="CDD" id="cd17917">
    <property type="entry name" value="DEXHc_RHA-like"/>
    <property type="match status" value="1"/>
</dbReference>
<dbReference type="PROSITE" id="PS51194">
    <property type="entry name" value="HELICASE_CTER"/>
    <property type="match status" value="1"/>
</dbReference>
<organism evidence="8 9">
    <name type="scientific">Hanseniaspora guilliermondii</name>
    <dbReference type="NCBI Taxonomy" id="56406"/>
    <lineage>
        <taxon>Eukaryota</taxon>
        <taxon>Fungi</taxon>
        <taxon>Dikarya</taxon>
        <taxon>Ascomycota</taxon>
        <taxon>Saccharomycotina</taxon>
        <taxon>Saccharomycetes</taxon>
        <taxon>Saccharomycodales</taxon>
        <taxon>Saccharomycodaceae</taxon>
        <taxon>Hanseniaspora</taxon>
    </lineage>
</organism>
<evidence type="ECO:0000256" key="1">
    <source>
        <dbReference type="ARBA" id="ARBA00022741"/>
    </source>
</evidence>
<dbReference type="GO" id="GO:0005524">
    <property type="term" value="F:ATP binding"/>
    <property type="evidence" value="ECO:0007669"/>
    <property type="project" value="UniProtKB-KW"/>
</dbReference>
<dbReference type="SMART" id="SM00487">
    <property type="entry name" value="DEXDc"/>
    <property type="match status" value="1"/>
</dbReference>
<dbReference type="SUPFAM" id="SSF52540">
    <property type="entry name" value="P-loop containing nucleoside triphosphate hydrolases"/>
    <property type="match status" value="1"/>
</dbReference>
<comment type="similarity">
    <text evidence="5">Belongs to the DEAD box helicase family. DEAH subfamily. PRP16 sub-subfamily.</text>
</comment>
<dbReference type="InterPro" id="IPR011545">
    <property type="entry name" value="DEAD/DEAH_box_helicase_dom"/>
</dbReference>
<dbReference type="OrthoDB" id="3971274at2759"/>
<evidence type="ECO:0000313" key="8">
    <source>
        <dbReference type="EMBL" id="SGZ41658.1"/>
    </source>
</evidence>
<accession>A0A1L0B5I9</accession>
<evidence type="ECO:0000313" key="9">
    <source>
        <dbReference type="Proteomes" id="UP000183365"/>
    </source>
</evidence>